<dbReference type="RefSeq" id="WP_005707888.1">
    <property type="nucleotide sequence ID" value="NZ_AJMU01000011.1"/>
</dbReference>
<dbReference type="AlphaFoldDB" id="I2NPA1"/>
<evidence type="ECO:0000313" key="2">
    <source>
        <dbReference type="Proteomes" id="UP000003345"/>
    </source>
</evidence>
<proteinExistence type="predicted"/>
<organism evidence="1 2">
    <name type="scientific">Haemophilus paraphrohaemolyticus HK411</name>
    <dbReference type="NCBI Taxonomy" id="1095743"/>
    <lineage>
        <taxon>Bacteria</taxon>
        <taxon>Pseudomonadati</taxon>
        <taxon>Pseudomonadota</taxon>
        <taxon>Gammaproteobacteria</taxon>
        <taxon>Pasteurellales</taxon>
        <taxon>Pasteurellaceae</taxon>
        <taxon>Haemophilus</taxon>
    </lineage>
</organism>
<accession>I2NPA1</accession>
<comment type="caution">
    <text evidence="1">The sequence shown here is derived from an EMBL/GenBank/DDBJ whole genome shotgun (WGS) entry which is preliminary data.</text>
</comment>
<dbReference type="Proteomes" id="UP000003345">
    <property type="component" value="Unassembled WGS sequence"/>
</dbReference>
<dbReference type="PATRIC" id="fig|1095743.3.peg.226"/>
<protein>
    <submittedName>
        <fullName evidence="1">Uncharacterized protein</fullName>
    </submittedName>
</protein>
<reference evidence="1 2" key="1">
    <citation type="submission" date="2012-04" db="EMBL/GenBank/DDBJ databases">
        <authorList>
            <person name="Harkins D.M."/>
            <person name="Madupu R."/>
            <person name="Durkin A.S."/>
            <person name="Torralba M."/>
            <person name="Methe B."/>
            <person name="Sutton G.G."/>
            <person name="Nelson K.E."/>
        </authorList>
    </citation>
    <scope>NUCLEOTIDE SEQUENCE [LARGE SCALE GENOMIC DNA]</scope>
    <source>
        <strain evidence="1 2">HK411</strain>
    </source>
</reference>
<name>I2NPA1_9PAST</name>
<evidence type="ECO:0000313" key="1">
    <source>
        <dbReference type="EMBL" id="EIG27662.1"/>
    </source>
</evidence>
<dbReference type="EMBL" id="AJMU01000011">
    <property type="protein sequence ID" value="EIG27662.1"/>
    <property type="molecule type" value="Genomic_DNA"/>
</dbReference>
<gene>
    <name evidence="1" type="ORF">HMPREF1054_1985</name>
</gene>
<sequence length="144" mass="16558">MNLANPFLENISPAGLLANQSIKKRQAKQLEFQQKQKERLDAIIHRMEMRSPSKTKTIKPLPRRSIKPVLKQLPNVIDKTLDYLEQNRRTAYTARNQTVLDICDAAINAIAIMRTDADRLDKAQDLKMFGAFEDIRQKIDEVAL</sequence>